<organism evidence="2 3">
    <name type="scientific">Lymnaea stagnalis</name>
    <name type="common">Great pond snail</name>
    <name type="synonym">Helix stagnalis</name>
    <dbReference type="NCBI Taxonomy" id="6523"/>
    <lineage>
        <taxon>Eukaryota</taxon>
        <taxon>Metazoa</taxon>
        <taxon>Spiralia</taxon>
        <taxon>Lophotrochozoa</taxon>
        <taxon>Mollusca</taxon>
        <taxon>Gastropoda</taxon>
        <taxon>Heterobranchia</taxon>
        <taxon>Euthyneura</taxon>
        <taxon>Panpulmonata</taxon>
        <taxon>Hygrophila</taxon>
        <taxon>Lymnaeoidea</taxon>
        <taxon>Lymnaeidae</taxon>
        <taxon>Lymnaea</taxon>
    </lineage>
</organism>
<sequence>MRSLKRLKQLTAVAAILALVCLSVTLVRSKIDLLSSPQQPKHSVGDTTDFDIHRLPKQRDLHSLHPAVNIVPSSPQGQLALQQKDCIEMPGSIRQGLYICVHPVKDDTWVSGTLKSGKLWEASLIKEMMTAFEADASLQLVDLGCNIGEFTLCAAALDRHVLSVEMMMINVQLLQMSLQLSNLSSMVTIVNNAVYSDRRELGVTIVRNNVGGNRLNVSYVPIAQDIVDDSAAKVTVKTICLNDLVPLVRNTRVYLKMDIQNSEHSALQCAEEFFKEVDVKIVQMEWIHRLPEDSKLILAFMTTQGYDMSTSANTYNAVDLNAIPGDVFFLRNYTM</sequence>
<dbReference type="InterPro" id="IPR006342">
    <property type="entry name" value="FkbM_mtfrase"/>
</dbReference>
<protein>
    <recommendedName>
        <fullName evidence="1">Methyltransferase FkbM domain-containing protein</fullName>
    </recommendedName>
</protein>
<dbReference type="AlphaFoldDB" id="A0AAV2I7T5"/>
<evidence type="ECO:0000313" key="3">
    <source>
        <dbReference type="Proteomes" id="UP001497497"/>
    </source>
</evidence>
<dbReference type="InterPro" id="IPR029063">
    <property type="entry name" value="SAM-dependent_MTases_sf"/>
</dbReference>
<dbReference type="InterPro" id="IPR052514">
    <property type="entry name" value="SAM-dependent_MTase"/>
</dbReference>
<reference evidence="2 3" key="1">
    <citation type="submission" date="2024-04" db="EMBL/GenBank/DDBJ databases">
        <authorList>
            <consortium name="Genoscope - CEA"/>
            <person name="William W."/>
        </authorList>
    </citation>
    <scope>NUCLEOTIDE SEQUENCE [LARGE SCALE GENOMIC DNA]</scope>
</reference>
<dbReference type="Proteomes" id="UP001497497">
    <property type="component" value="Unassembled WGS sequence"/>
</dbReference>
<feature type="domain" description="Methyltransferase FkbM" evidence="1">
    <location>
        <begin position="142"/>
        <end position="307"/>
    </location>
</feature>
<name>A0AAV2I7T5_LYMST</name>
<keyword evidence="3" id="KW-1185">Reference proteome</keyword>
<dbReference type="PANTHER" id="PTHR34203">
    <property type="entry name" value="METHYLTRANSFERASE, FKBM FAMILY PROTEIN"/>
    <property type="match status" value="1"/>
</dbReference>
<dbReference type="Pfam" id="PF05050">
    <property type="entry name" value="Methyltransf_21"/>
    <property type="match status" value="1"/>
</dbReference>
<dbReference type="NCBIfam" id="TIGR01444">
    <property type="entry name" value="fkbM_fam"/>
    <property type="match status" value="1"/>
</dbReference>
<dbReference type="SUPFAM" id="SSF53335">
    <property type="entry name" value="S-adenosyl-L-methionine-dependent methyltransferases"/>
    <property type="match status" value="1"/>
</dbReference>
<proteinExistence type="predicted"/>
<gene>
    <name evidence="2" type="ORF">GSLYS_00015633001</name>
</gene>
<dbReference type="Gene3D" id="3.40.50.150">
    <property type="entry name" value="Vaccinia Virus protein VP39"/>
    <property type="match status" value="1"/>
</dbReference>
<dbReference type="EMBL" id="CAXITT010000466">
    <property type="protein sequence ID" value="CAL1542027.1"/>
    <property type="molecule type" value="Genomic_DNA"/>
</dbReference>
<dbReference type="PANTHER" id="PTHR34203:SF15">
    <property type="entry name" value="SLL1173 PROTEIN"/>
    <property type="match status" value="1"/>
</dbReference>
<evidence type="ECO:0000313" key="2">
    <source>
        <dbReference type="EMBL" id="CAL1542027.1"/>
    </source>
</evidence>
<comment type="caution">
    <text evidence="2">The sequence shown here is derived from an EMBL/GenBank/DDBJ whole genome shotgun (WGS) entry which is preliminary data.</text>
</comment>
<evidence type="ECO:0000259" key="1">
    <source>
        <dbReference type="Pfam" id="PF05050"/>
    </source>
</evidence>
<accession>A0AAV2I7T5</accession>